<dbReference type="SUPFAM" id="SSF101898">
    <property type="entry name" value="NHL repeat"/>
    <property type="match status" value="1"/>
</dbReference>
<evidence type="ECO:0008006" key="5">
    <source>
        <dbReference type="Google" id="ProtNLM"/>
    </source>
</evidence>
<evidence type="ECO:0000256" key="1">
    <source>
        <dbReference type="SAM" id="Coils"/>
    </source>
</evidence>
<dbReference type="Gene3D" id="2.120.10.30">
    <property type="entry name" value="TolB, C-terminal domain"/>
    <property type="match status" value="1"/>
</dbReference>
<feature type="transmembrane region" description="Helical" evidence="2">
    <location>
        <begin position="345"/>
        <end position="364"/>
    </location>
</feature>
<gene>
    <name evidence="3" type="ORF">COT12_02725</name>
</gene>
<sequence length="707" mass="78969">MSDINLVARIGQIATKGKHKEKFLFVGAEEPNQSLDRFFYIIEIESPWVNGEKIRQTIVEVLETKLKGADKAESFESTIKKINAELGELSQSGEHEWIGKLNAIIGFISNNELIFSQTGRISGYLFRGNKISHITEKPAEDEDIHPLKTFVSIIDGNITKGDKIIIANSEFYSHLSLDRLRQFFAAFPFDSAIDEIVKTLRHSKIKDVNLISFDLVDKDDPNSENLEPKIVILDDIPDSPLKRYSKTIFRGLSAGAKTTGRGVKTIGKFWMNSIQPKISSGSKKVGQRIKKTSDKTFRPVGERLGSVPKVNYFNRKSSRDNYFFYTFSNLTIWGKSLLKPKNRKYLYIIILVILLSIGFIKIQINSRNNQSLSSTSNNLASLDSAREQYSKALDDLGLKKQNAKEELISARDEAQKAISTPAVAEEAKNLLNQIQAKLDLLNSATRIAENTDPTFSFSESQKQLYAVGANLFSISADGKISEYDTRAKTAESYSQISSGMGQVIDIFYNDNNNSLLILTDKPTVAKLDIESKSISELPIADGASWEKSVATATYSSNIYLLDSENGQIWKHILFSSNYTKGSAYLSKQPISIKDSIDLAVDGNIYVMKADGTVIKISRSIEDSNFAISGIPTPDTKISDPLNLFTDQSSNSMYIGDKTNNRVLQFAKTGAYQKQYVLDNMTLTSFAVNEKLKKIWLISDSKVFELDI</sequence>
<dbReference type="AlphaFoldDB" id="A0A2M6YBR2"/>
<keyword evidence="2" id="KW-1133">Transmembrane helix</keyword>
<organism evidence="3 4">
    <name type="scientific">Candidatus Berkelbacteria bacterium CG08_land_8_20_14_0_20_39_8</name>
    <dbReference type="NCBI Taxonomy" id="1974511"/>
    <lineage>
        <taxon>Bacteria</taxon>
        <taxon>Candidatus Berkelbacteria</taxon>
    </lineage>
</organism>
<evidence type="ECO:0000313" key="3">
    <source>
        <dbReference type="EMBL" id="PIU24128.1"/>
    </source>
</evidence>
<keyword evidence="2" id="KW-0812">Transmembrane</keyword>
<reference evidence="4" key="1">
    <citation type="submission" date="2017-09" db="EMBL/GenBank/DDBJ databases">
        <title>Depth-based differentiation of microbial function through sediment-hosted aquifers and enrichment of novel symbionts in the deep terrestrial subsurface.</title>
        <authorList>
            <person name="Probst A.J."/>
            <person name="Ladd B."/>
            <person name="Jarett J.K."/>
            <person name="Geller-Mcgrath D.E."/>
            <person name="Sieber C.M.K."/>
            <person name="Emerson J.B."/>
            <person name="Anantharaman K."/>
            <person name="Thomas B.C."/>
            <person name="Malmstrom R."/>
            <person name="Stieglmeier M."/>
            <person name="Klingl A."/>
            <person name="Woyke T."/>
            <person name="Ryan C.M."/>
            <person name="Banfield J.F."/>
        </authorList>
    </citation>
    <scope>NUCLEOTIDE SEQUENCE [LARGE SCALE GENOMIC DNA]</scope>
</reference>
<dbReference type="Proteomes" id="UP000229896">
    <property type="component" value="Unassembled WGS sequence"/>
</dbReference>
<dbReference type="InterPro" id="IPR011042">
    <property type="entry name" value="6-blade_b-propeller_TolB-like"/>
</dbReference>
<accession>A0A2M6YBR2</accession>
<comment type="caution">
    <text evidence="3">The sequence shown here is derived from an EMBL/GenBank/DDBJ whole genome shotgun (WGS) entry which is preliminary data.</text>
</comment>
<proteinExistence type="predicted"/>
<evidence type="ECO:0000256" key="2">
    <source>
        <dbReference type="SAM" id="Phobius"/>
    </source>
</evidence>
<name>A0A2M6YBR2_9BACT</name>
<keyword evidence="1" id="KW-0175">Coiled coil</keyword>
<protein>
    <recommendedName>
        <fullName evidence="5">PPM-type phosphatase domain-containing protein</fullName>
    </recommendedName>
</protein>
<keyword evidence="2" id="KW-0472">Membrane</keyword>
<dbReference type="EMBL" id="PEXI01000085">
    <property type="protein sequence ID" value="PIU24128.1"/>
    <property type="molecule type" value="Genomic_DNA"/>
</dbReference>
<evidence type="ECO:0000313" key="4">
    <source>
        <dbReference type="Proteomes" id="UP000229896"/>
    </source>
</evidence>
<feature type="coiled-coil region" evidence="1">
    <location>
        <begin position="386"/>
        <end position="444"/>
    </location>
</feature>